<evidence type="ECO:0000313" key="1">
    <source>
        <dbReference type="EMBL" id="JAN65895.1"/>
    </source>
</evidence>
<accession>A0A0P6GTZ1</accession>
<proteinExistence type="predicted"/>
<reference evidence="1" key="1">
    <citation type="submission" date="2015-10" db="EMBL/GenBank/DDBJ databases">
        <title>EvidentialGene: Evidence-directed Construction of Complete mRNA Transcriptomes without Genomes.</title>
        <authorList>
            <person name="Gilbert D.G."/>
        </authorList>
    </citation>
    <scope>NUCLEOTIDE SEQUENCE</scope>
</reference>
<dbReference type="EMBL" id="GDIQ01028842">
    <property type="protein sequence ID" value="JAN65895.1"/>
    <property type="molecule type" value="Transcribed_RNA"/>
</dbReference>
<dbReference type="AlphaFoldDB" id="A0A0P6GTZ1"/>
<name>A0A0P6GTZ1_9CRUS</name>
<protein>
    <submittedName>
        <fullName evidence="1">Uncharacterized protein</fullName>
    </submittedName>
</protein>
<organism evidence="1">
    <name type="scientific">Daphnia magna</name>
    <dbReference type="NCBI Taxonomy" id="35525"/>
    <lineage>
        <taxon>Eukaryota</taxon>
        <taxon>Metazoa</taxon>
        <taxon>Ecdysozoa</taxon>
        <taxon>Arthropoda</taxon>
        <taxon>Crustacea</taxon>
        <taxon>Branchiopoda</taxon>
        <taxon>Diplostraca</taxon>
        <taxon>Cladocera</taxon>
        <taxon>Anomopoda</taxon>
        <taxon>Daphniidae</taxon>
        <taxon>Daphnia</taxon>
    </lineage>
</organism>
<sequence>MYFEKERYTLQRLSPADVNRIEKNSSVKCRFGSCPSLPTPKRFGLFIMPEGEEVCSLSSCCFSMIVDAYLNR</sequence>